<accession>A0A5C1QFK0</accession>
<comment type="similarity">
    <text evidence="2">Belongs to the class-III pyridine nucleotide-disulfide oxidoreductase family.</text>
</comment>
<dbReference type="Gene3D" id="3.40.1260.10">
    <property type="entry name" value="DsrEFH-like"/>
    <property type="match status" value="1"/>
</dbReference>
<keyword evidence="3" id="KW-0285">Flavoprotein</keyword>
<dbReference type="InterPro" id="IPR027396">
    <property type="entry name" value="DsrEFH-like"/>
</dbReference>
<dbReference type="InterPro" id="IPR004099">
    <property type="entry name" value="Pyr_nucl-diS_OxRdtase_dimer"/>
</dbReference>
<evidence type="ECO:0000256" key="5">
    <source>
        <dbReference type="ARBA" id="ARBA00023002"/>
    </source>
</evidence>
<dbReference type="Pfam" id="PF13686">
    <property type="entry name" value="DrsE_2"/>
    <property type="match status" value="1"/>
</dbReference>
<dbReference type="InterPro" id="IPR032836">
    <property type="entry name" value="DsrE2-like"/>
</dbReference>
<gene>
    <name evidence="8" type="ORF">EW093_16335</name>
</gene>
<dbReference type="PANTHER" id="PTHR43429">
    <property type="entry name" value="PYRIDINE NUCLEOTIDE-DISULFIDE OXIDOREDUCTASE DOMAIN-CONTAINING"/>
    <property type="match status" value="1"/>
</dbReference>
<dbReference type="Gene3D" id="3.30.110.40">
    <property type="entry name" value="TusA-like domain"/>
    <property type="match status" value="1"/>
</dbReference>
<dbReference type="InterPro" id="IPR050260">
    <property type="entry name" value="FAD-bd_OxRdtase"/>
</dbReference>
<dbReference type="SUPFAM" id="SSF52821">
    <property type="entry name" value="Rhodanese/Cell cycle control phosphatase"/>
    <property type="match status" value="1"/>
</dbReference>
<dbReference type="SMART" id="SM00450">
    <property type="entry name" value="RHOD"/>
    <property type="match status" value="1"/>
</dbReference>
<organism evidence="8 9">
    <name type="scientific">Thiospirochaeta perfilievii</name>
    <dbReference type="NCBI Taxonomy" id="252967"/>
    <lineage>
        <taxon>Bacteria</taxon>
        <taxon>Pseudomonadati</taxon>
        <taxon>Spirochaetota</taxon>
        <taxon>Spirochaetia</taxon>
        <taxon>Spirochaetales</taxon>
        <taxon>Spirochaetaceae</taxon>
        <taxon>Thiospirochaeta</taxon>
    </lineage>
</organism>
<dbReference type="InterPro" id="IPR036188">
    <property type="entry name" value="FAD/NAD-bd_sf"/>
</dbReference>
<keyword evidence="5" id="KW-0560">Oxidoreductase</keyword>
<evidence type="ECO:0000256" key="3">
    <source>
        <dbReference type="ARBA" id="ARBA00022630"/>
    </source>
</evidence>
<dbReference type="Gene3D" id="3.40.250.10">
    <property type="entry name" value="Rhodanese-like domain"/>
    <property type="match status" value="1"/>
</dbReference>
<reference evidence="8 9" key="1">
    <citation type="submission" date="2019-02" db="EMBL/GenBank/DDBJ databases">
        <authorList>
            <person name="Fomenkov A."/>
            <person name="Dubinina G."/>
            <person name="Grabovich M."/>
            <person name="Vincze T."/>
            <person name="Roberts R.J."/>
        </authorList>
    </citation>
    <scope>NUCLEOTIDE SEQUENCE [LARGE SCALE GENOMIC DNA]</scope>
    <source>
        <strain evidence="8 9">P</strain>
    </source>
</reference>
<evidence type="ECO:0000313" key="9">
    <source>
        <dbReference type="Proteomes" id="UP000323824"/>
    </source>
</evidence>
<dbReference type="Pfam" id="PF02852">
    <property type="entry name" value="Pyr_redox_dim"/>
    <property type="match status" value="1"/>
</dbReference>
<keyword evidence="9" id="KW-1185">Reference proteome</keyword>
<dbReference type="PRINTS" id="PR00411">
    <property type="entry name" value="PNDRDTASEI"/>
</dbReference>
<dbReference type="PRINTS" id="PR00368">
    <property type="entry name" value="FADPNR"/>
</dbReference>
<dbReference type="InterPro" id="IPR001763">
    <property type="entry name" value="Rhodanese-like_dom"/>
</dbReference>
<dbReference type="KEGG" id="sper:EW093_16335"/>
<dbReference type="PROSITE" id="PS50206">
    <property type="entry name" value="RHODANESE_3"/>
    <property type="match status" value="1"/>
</dbReference>
<dbReference type="InterPro" id="IPR023753">
    <property type="entry name" value="FAD/NAD-binding_dom"/>
</dbReference>
<protein>
    <submittedName>
        <fullName evidence="8">Pyridine nucleotide-disulfide oxidoreductase</fullName>
    </submittedName>
</protein>
<dbReference type="Gene3D" id="3.50.50.60">
    <property type="entry name" value="FAD/NAD(P)-binding domain"/>
    <property type="match status" value="2"/>
</dbReference>
<dbReference type="InterPro" id="IPR036868">
    <property type="entry name" value="TusA-like_sf"/>
</dbReference>
<dbReference type="SUPFAM" id="SSF51905">
    <property type="entry name" value="FAD/NAD(P)-binding domain"/>
    <property type="match status" value="2"/>
</dbReference>
<dbReference type="Pfam" id="PF07992">
    <property type="entry name" value="Pyr_redox_2"/>
    <property type="match status" value="1"/>
</dbReference>
<dbReference type="OrthoDB" id="9802028at2"/>
<sequence length="816" mass="88830">MKYVIVGGVAGGAAVAARLRRNDEHAEIIIFEKGEYISYANCGLPYYVGETIKDREKLFLENPSTFKENLNIDVKNNHEVLSIDKINKTVKVINLTNSNITTESYDKLILSPGATPIVPPISGIDSNKVFTLRNVPDADKLKAAIDNDKPTSAVVIGAGFIGMEAAENLYDRGLNVTIVEMANQVMTPLDYEMAAQVHEHLKFKEVALYLSDGVKSLKDLGNRIEIELQSGKRIFTDMVVLSIGVKPLTVLAENAGIDVNRGIVVNEFLETSAKDIYALGDAAEMKHGITGKNAIVPLAGPAGKQARILADNLVYNSKKPYKGAIGTSIAKIFDLTVATTGLPEKSVEDSLSVIVNGSSHAGYYPGAMQLFLKLVFDKEGKLLGAQGVGYEGVDKRLEMIAAVIRMGGTVNDLTEVEHAYAPPFSSSKDPVNILGFTAENVLLNRSTHTKWHELNEIITTNNPDYVLLDIRTVDERELHPLSGTLQMDKSEVRSNLEKIPKNKKIVVLCSGGLRAYLTERILRQEGFKSVSILSGGLNIFFSSIKEQTNKIEFTNTSPNRVPENLVNEFTGGFIDVDACGLQCPGPILKLKTEIDKIPASSKLRVTASDPGFYKDVTSWCNMTGNKIIGVEQSKGKVVALIEKSAKTESVNNTGYSVSTSGNEVTIICFSDDMDKALASMVIANGAIASGKKVTIFFTFWGLSIIKKRDKVRVKKGIMGKMFGMMLPNNLNKLGLSKMNMGGIGAFMMKGIMKNLKINTLQEMLNTLIENDTKFIACQMSMDVMGVKQEELIDEATIGGVANYLESASTSGINLFI</sequence>
<keyword evidence="4" id="KW-0274">FAD</keyword>
<dbReference type="InterPro" id="IPR036873">
    <property type="entry name" value="Rhodanese-like_dom_sf"/>
</dbReference>
<dbReference type="Pfam" id="PF00581">
    <property type="entry name" value="Rhodanese"/>
    <property type="match status" value="1"/>
</dbReference>
<name>A0A5C1QFK0_9SPIO</name>
<comment type="cofactor">
    <cofactor evidence="1">
        <name>FAD</name>
        <dbReference type="ChEBI" id="CHEBI:57692"/>
    </cofactor>
</comment>
<proteinExistence type="inferred from homology"/>
<feature type="domain" description="Rhodanese" evidence="7">
    <location>
        <begin position="461"/>
        <end position="549"/>
    </location>
</feature>
<dbReference type="InterPro" id="IPR016156">
    <property type="entry name" value="FAD/NAD-linked_Rdtase_dimer_sf"/>
</dbReference>
<evidence type="ECO:0000313" key="8">
    <source>
        <dbReference type="EMBL" id="QEN06187.1"/>
    </source>
</evidence>
<dbReference type="SUPFAM" id="SSF75169">
    <property type="entry name" value="DsrEFH-like"/>
    <property type="match status" value="1"/>
</dbReference>
<dbReference type="AlphaFoldDB" id="A0A5C1QFK0"/>
<dbReference type="Pfam" id="PF01206">
    <property type="entry name" value="TusA"/>
    <property type="match status" value="1"/>
</dbReference>
<evidence type="ECO:0000256" key="4">
    <source>
        <dbReference type="ARBA" id="ARBA00022827"/>
    </source>
</evidence>
<keyword evidence="6" id="KW-0676">Redox-active center</keyword>
<dbReference type="SUPFAM" id="SSF64307">
    <property type="entry name" value="SirA-like"/>
    <property type="match status" value="1"/>
</dbReference>
<dbReference type="PANTHER" id="PTHR43429:SF1">
    <property type="entry name" value="NAD(P)H SULFUR OXIDOREDUCTASE (COA-DEPENDENT)"/>
    <property type="match status" value="1"/>
</dbReference>
<dbReference type="RefSeq" id="WP_149569421.1">
    <property type="nucleotide sequence ID" value="NZ_CP035807.1"/>
</dbReference>
<dbReference type="InterPro" id="IPR001455">
    <property type="entry name" value="TusA-like"/>
</dbReference>
<dbReference type="GO" id="GO:0016491">
    <property type="term" value="F:oxidoreductase activity"/>
    <property type="evidence" value="ECO:0007669"/>
    <property type="project" value="UniProtKB-KW"/>
</dbReference>
<dbReference type="EMBL" id="CP035807">
    <property type="protein sequence ID" value="QEN06187.1"/>
    <property type="molecule type" value="Genomic_DNA"/>
</dbReference>
<evidence type="ECO:0000256" key="1">
    <source>
        <dbReference type="ARBA" id="ARBA00001974"/>
    </source>
</evidence>
<evidence type="ECO:0000259" key="7">
    <source>
        <dbReference type="PROSITE" id="PS50206"/>
    </source>
</evidence>
<reference evidence="8 9" key="2">
    <citation type="submission" date="2019-09" db="EMBL/GenBank/DDBJ databases">
        <title>Complete Genome Sequence and Methylome Analysis of free living Spirochaetas.</title>
        <authorList>
            <person name="Leshcheva N."/>
            <person name="Mikheeva N."/>
        </authorList>
    </citation>
    <scope>NUCLEOTIDE SEQUENCE [LARGE SCALE GENOMIC DNA]</scope>
    <source>
        <strain evidence="8 9">P</strain>
    </source>
</reference>
<dbReference type="Proteomes" id="UP000323824">
    <property type="component" value="Chromosome"/>
</dbReference>
<evidence type="ECO:0000256" key="6">
    <source>
        <dbReference type="ARBA" id="ARBA00023284"/>
    </source>
</evidence>
<dbReference type="SUPFAM" id="SSF55424">
    <property type="entry name" value="FAD/NAD-linked reductases, dimerisation (C-terminal) domain"/>
    <property type="match status" value="1"/>
</dbReference>
<evidence type="ECO:0000256" key="2">
    <source>
        <dbReference type="ARBA" id="ARBA00009130"/>
    </source>
</evidence>